<protein>
    <submittedName>
        <fullName evidence="1">Uncharacterized protein</fullName>
    </submittedName>
</protein>
<evidence type="ECO:0000313" key="1">
    <source>
        <dbReference type="EMBL" id="MBB4098460.1"/>
    </source>
</evidence>
<comment type="caution">
    <text evidence="1">The sequence shown here is derived from an EMBL/GenBank/DDBJ whole genome shotgun (WGS) entry which is preliminary data.</text>
</comment>
<reference evidence="1 2" key="1">
    <citation type="submission" date="2020-08" db="EMBL/GenBank/DDBJ databases">
        <title>Genomic Encyclopedia of Type Strains, Phase IV (KMG-IV): sequencing the most valuable type-strain genomes for metagenomic binning, comparative biology and taxonomic classification.</title>
        <authorList>
            <person name="Goeker M."/>
        </authorList>
    </citation>
    <scope>NUCLEOTIDE SEQUENCE [LARGE SCALE GENOMIC DNA]</scope>
    <source>
        <strain evidence="1 2">DSM 101806</strain>
    </source>
</reference>
<dbReference type="PROSITE" id="PS51257">
    <property type="entry name" value="PROKAR_LIPOPROTEIN"/>
    <property type="match status" value="1"/>
</dbReference>
<keyword evidence="2" id="KW-1185">Reference proteome</keyword>
<proteinExistence type="predicted"/>
<dbReference type="EMBL" id="JACIEH010000002">
    <property type="protein sequence ID" value="MBB4098460.1"/>
    <property type="molecule type" value="Genomic_DNA"/>
</dbReference>
<evidence type="ECO:0000313" key="2">
    <source>
        <dbReference type="Proteomes" id="UP000557392"/>
    </source>
</evidence>
<name>A0A7W6JS33_9SPHN</name>
<dbReference type="RefSeq" id="WP_183997283.1">
    <property type="nucleotide sequence ID" value="NZ_JACIEH010000002.1"/>
</dbReference>
<organism evidence="1 2">
    <name type="scientific">Sphingomonas kyeonggiensis</name>
    <dbReference type="NCBI Taxonomy" id="1268553"/>
    <lineage>
        <taxon>Bacteria</taxon>
        <taxon>Pseudomonadati</taxon>
        <taxon>Pseudomonadota</taxon>
        <taxon>Alphaproteobacteria</taxon>
        <taxon>Sphingomonadales</taxon>
        <taxon>Sphingomonadaceae</taxon>
        <taxon>Sphingomonas</taxon>
    </lineage>
</organism>
<dbReference type="Proteomes" id="UP000557392">
    <property type="component" value="Unassembled WGS sequence"/>
</dbReference>
<gene>
    <name evidence="1" type="ORF">GGR46_002024</name>
</gene>
<dbReference type="AlphaFoldDB" id="A0A7W6JS33"/>
<accession>A0A7W6JS33</accession>
<sequence>MIRFGYFAAAGTALALGLSGCDNSAANQKANEEAAARAADAEKAQKLKEGVAHNFDCLSALRWQKAGLAAAGAGDIKTYEDFYREKLEAALGDQTLPAGGDGGPALSRATIQDYADWTYPKTVEAKFRAGKDANGDGTLSPVERSGRGFNTVAGCVQFVAEMGKGPLAGKDKVGRALKIETLRKSLKDKDA</sequence>